<gene>
    <name evidence="1" type="ORF">CEXT_280621</name>
</gene>
<comment type="caution">
    <text evidence="1">The sequence shown here is derived from an EMBL/GenBank/DDBJ whole genome shotgun (WGS) entry which is preliminary data.</text>
</comment>
<dbReference type="Proteomes" id="UP001054945">
    <property type="component" value="Unassembled WGS sequence"/>
</dbReference>
<protein>
    <submittedName>
        <fullName evidence="1">Uncharacterized protein</fullName>
    </submittedName>
</protein>
<evidence type="ECO:0000313" key="1">
    <source>
        <dbReference type="EMBL" id="GIY78818.1"/>
    </source>
</evidence>
<name>A0AAV4W8V6_CAEEX</name>
<sequence>LRIAVEENPLKPRIDVVLRWIKNRTLLERQLQAQLEG</sequence>
<dbReference type="AlphaFoldDB" id="A0AAV4W8V6"/>
<feature type="non-terminal residue" evidence="1">
    <location>
        <position position="1"/>
    </location>
</feature>
<organism evidence="1 2">
    <name type="scientific">Caerostris extrusa</name>
    <name type="common">Bark spider</name>
    <name type="synonym">Caerostris bankana</name>
    <dbReference type="NCBI Taxonomy" id="172846"/>
    <lineage>
        <taxon>Eukaryota</taxon>
        <taxon>Metazoa</taxon>
        <taxon>Ecdysozoa</taxon>
        <taxon>Arthropoda</taxon>
        <taxon>Chelicerata</taxon>
        <taxon>Arachnida</taxon>
        <taxon>Araneae</taxon>
        <taxon>Araneomorphae</taxon>
        <taxon>Entelegynae</taxon>
        <taxon>Araneoidea</taxon>
        <taxon>Araneidae</taxon>
        <taxon>Caerostris</taxon>
    </lineage>
</organism>
<reference evidence="1 2" key="1">
    <citation type="submission" date="2021-06" db="EMBL/GenBank/DDBJ databases">
        <title>Caerostris extrusa draft genome.</title>
        <authorList>
            <person name="Kono N."/>
            <person name="Arakawa K."/>
        </authorList>
    </citation>
    <scope>NUCLEOTIDE SEQUENCE [LARGE SCALE GENOMIC DNA]</scope>
</reference>
<proteinExistence type="predicted"/>
<evidence type="ECO:0000313" key="2">
    <source>
        <dbReference type="Proteomes" id="UP001054945"/>
    </source>
</evidence>
<dbReference type="EMBL" id="BPLR01015801">
    <property type="protein sequence ID" value="GIY78818.1"/>
    <property type="molecule type" value="Genomic_DNA"/>
</dbReference>
<keyword evidence="2" id="KW-1185">Reference proteome</keyword>
<accession>A0AAV4W8V6</accession>